<accession>A0A852INK1</accession>
<evidence type="ECO:0000256" key="3">
    <source>
        <dbReference type="ARBA" id="ARBA00036527"/>
    </source>
</evidence>
<dbReference type="EMBL" id="WAAF01003160">
    <property type="protein sequence ID" value="NXX39867.1"/>
    <property type="molecule type" value="Genomic_DNA"/>
</dbReference>
<comment type="similarity">
    <text evidence="1">Belongs to the ATP-dependent AMP-binding enzyme family.</text>
</comment>
<feature type="non-terminal residue" evidence="7">
    <location>
        <position position="115"/>
    </location>
</feature>
<dbReference type="Proteomes" id="UP000627253">
    <property type="component" value="Unassembled WGS sequence"/>
</dbReference>
<evidence type="ECO:0000313" key="7">
    <source>
        <dbReference type="EMBL" id="NXX39867.1"/>
    </source>
</evidence>
<evidence type="ECO:0000256" key="2">
    <source>
        <dbReference type="ARBA" id="ARBA00022598"/>
    </source>
</evidence>
<gene>
    <name evidence="7" type="primary">Slc27a2_1</name>
    <name evidence="7" type="ORF">TRILEU_R15252</name>
</gene>
<keyword evidence="2" id="KW-0436">Ligase</keyword>
<keyword evidence="8" id="KW-1185">Reference proteome</keyword>
<dbReference type="SUPFAM" id="SSF56801">
    <property type="entry name" value="Acetyl-CoA synthetase-like"/>
    <property type="match status" value="1"/>
</dbReference>
<dbReference type="InterPro" id="IPR000873">
    <property type="entry name" value="AMP-dep_synth/lig_dom"/>
</dbReference>
<protein>
    <recommendedName>
        <fullName evidence="4">Long-chain-fatty-acid--CoA ligase</fullName>
    </recommendedName>
</protein>
<proteinExistence type="inferred from homology"/>
<comment type="catalytic activity">
    <reaction evidence="3">
        <text>a very long-chain fatty acid + ATP + CoA = a very long-chain fatty acyl-CoA + AMP + diphosphate</text>
        <dbReference type="Rhea" id="RHEA:54536"/>
        <dbReference type="ChEBI" id="CHEBI:30616"/>
        <dbReference type="ChEBI" id="CHEBI:33019"/>
        <dbReference type="ChEBI" id="CHEBI:57287"/>
        <dbReference type="ChEBI" id="CHEBI:58950"/>
        <dbReference type="ChEBI" id="CHEBI:138261"/>
        <dbReference type="ChEBI" id="CHEBI:456215"/>
    </reaction>
    <physiologicalReaction direction="left-to-right" evidence="3">
        <dbReference type="Rhea" id="RHEA:54537"/>
    </physiologicalReaction>
</comment>
<dbReference type="GO" id="GO:0005886">
    <property type="term" value="C:plasma membrane"/>
    <property type="evidence" value="ECO:0007669"/>
    <property type="project" value="TreeGrafter"/>
</dbReference>
<dbReference type="OrthoDB" id="288590at2759"/>
<reference evidence="7" key="1">
    <citation type="submission" date="2020-02" db="EMBL/GenBank/DDBJ databases">
        <title>Bird 10,000 Genomes (B10K) Project - Family phase.</title>
        <authorList>
            <person name="Zhang G."/>
        </authorList>
    </citation>
    <scope>NUCLEOTIDE SEQUENCE</scope>
    <source>
        <strain evidence="7">B10K-DU-002-37</strain>
        <tissue evidence="7">Muscle</tissue>
    </source>
</reference>
<dbReference type="GO" id="GO:0005324">
    <property type="term" value="F:long-chain fatty acid transmembrane transporter activity"/>
    <property type="evidence" value="ECO:0007669"/>
    <property type="project" value="TreeGrafter"/>
</dbReference>
<organism evidence="7 8">
    <name type="scientific">Tricholaema leucomelas</name>
    <name type="common">pied barbet</name>
    <dbReference type="NCBI Taxonomy" id="240729"/>
    <lineage>
        <taxon>Eukaryota</taxon>
        <taxon>Metazoa</taxon>
        <taxon>Chordata</taxon>
        <taxon>Craniata</taxon>
        <taxon>Vertebrata</taxon>
        <taxon>Euteleostomi</taxon>
        <taxon>Archelosauria</taxon>
        <taxon>Archosauria</taxon>
        <taxon>Dinosauria</taxon>
        <taxon>Saurischia</taxon>
        <taxon>Theropoda</taxon>
        <taxon>Coelurosauria</taxon>
        <taxon>Aves</taxon>
        <taxon>Neognathae</taxon>
        <taxon>Neoaves</taxon>
        <taxon>Telluraves</taxon>
        <taxon>Coraciimorphae</taxon>
        <taxon>Piciformes</taxon>
        <taxon>Lybiidae</taxon>
        <taxon>Tricholaema lacrymosa</taxon>
    </lineage>
</organism>
<comment type="catalytic activity">
    <reaction evidence="5">
        <text>tetracosanoate + ATP + CoA = tetracosanoyl-CoA + AMP + diphosphate</text>
        <dbReference type="Rhea" id="RHEA:33639"/>
        <dbReference type="ChEBI" id="CHEBI:30616"/>
        <dbReference type="ChEBI" id="CHEBI:31014"/>
        <dbReference type="ChEBI" id="CHEBI:33019"/>
        <dbReference type="ChEBI" id="CHEBI:57287"/>
        <dbReference type="ChEBI" id="CHEBI:65052"/>
        <dbReference type="ChEBI" id="CHEBI:456215"/>
    </reaction>
    <physiologicalReaction direction="left-to-right" evidence="5">
        <dbReference type="Rhea" id="RHEA:33640"/>
    </physiologicalReaction>
</comment>
<dbReference type="AlphaFoldDB" id="A0A852INK1"/>
<dbReference type="PANTHER" id="PTHR43107">
    <property type="entry name" value="LONG-CHAIN FATTY ACID TRANSPORT PROTEIN"/>
    <property type="match status" value="1"/>
</dbReference>
<dbReference type="GO" id="GO:0004467">
    <property type="term" value="F:long-chain fatty acid-CoA ligase activity"/>
    <property type="evidence" value="ECO:0007669"/>
    <property type="project" value="TreeGrafter"/>
</dbReference>
<evidence type="ECO:0000313" key="8">
    <source>
        <dbReference type="Proteomes" id="UP000627253"/>
    </source>
</evidence>
<evidence type="ECO:0000256" key="5">
    <source>
        <dbReference type="ARBA" id="ARBA00048666"/>
    </source>
</evidence>
<dbReference type="InterPro" id="IPR042099">
    <property type="entry name" value="ANL_N_sf"/>
</dbReference>
<sequence length="115" mass="12457">VFQAHARKGPKRPLLLYQEEVYTYQDLELWSNKAGRVFGQLLDLPGGGRRGRGGGDDDAQVVAVLLPNCPAYVWCWLALAKLGWAMACLNLHARGRALLHALETAGAGVMVTSLG</sequence>
<feature type="non-terminal residue" evidence="7">
    <location>
        <position position="1"/>
    </location>
</feature>
<dbReference type="Gene3D" id="3.40.50.12780">
    <property type="entry name" value="N-terminal domain of ligase-like"/>
    <property type="match status" value="1"/>
</dbReference>
<evidence type="ECO:0000256" key="4">
    <source>
        <dbReference type="ARBA" id="ARBA00041297"/>
    </source>
</evidence>
<name>A0A852INK1_9PICI</name>
<feature type="domain" description="AMP-dependent synthetase/ligase" evidence="6">
    <location>
        <begin position="2"/>
        <end position="112"/>
    </location>
</feature>
<dbReference type="GO" id="GO:0044539">
    <property type="term" value="P:long-chain fatty acid import into cell"/>
    <property type="evidence" value="ECO:0007669"/>
    <property type="project" value="TreeGrafter"/>
</dbReference>
<comment type="caution">
    <text evidence="7">The sequence shown here is derived from an EMBL/GenBank/DDBJ whole genome shotgun (WGS) entry which is preliminary data.</text>
</comment>
<evidence type="ECO:0000259" key="6">
    <source>
        <dbReference type="Pfam" id="PF00501"/>
    </source>
</evidence>
<dbReference type="Pfam" id="PF00501">
    <property type="entry name" value="AMP-binding"/>
    <property type="match status" value="1"/>
</dbReference>
<dbReference type="PANTHER" id="PTHR43107:SF4">
    <property type="entry name" value="LONG-CHAIN FATTY ACID TRANSPORT PROTEIN 2"/>
    <property type="match status" value="1"/>
</dbReference>
<evidence type="ECO:0000256" key="1">
    <source>
        <dbReference type="ARBA" id="ARBA00006432"/>
    </source>
</evidence>
<dbReference type="GO" id="GO:0005789">
    <property type="term" value="C:endoplasmic reticulum membrane"/>
    <property type="evidence" value="ECO:0007669"/>
    <property type="project" value="TreeGrafter"/>
</dbReference>
<dbReference type="GO" id="GO:0008206">
    <property type="term" value="P:bile acid metabolic process"/>
    <property type="evidence" value="ECO:0007669"/>
    <property type="project" value="TreeGrafter"/>
</dbReference>